<sequence>TEDFEFMWNTDTLQIWEDMPFDEITIIENGVFEFVLQNSTGIDRVEIIIDKTTGVAQSFLMLNPYGFMFYEIKTQTLVDWSVDIGHTFYYKSNEDKCYDIKATIVGTYTFYANMTWLVEAFNYGGIPLILPSGQPEYQFFSYIEASLEIWDPSSESWSYQSENIIAIANIYWPVSPLIFDFAGPPLLMPEGTSSSDLTDFFAMWSSVYDDITYNPGHILLRNTTVNRELNFYFDETSGR</sequence>
<feature type="non-terminal residue" evidence="1">
    <location>
        <position position="1"/>
    </location>
</feature>
<dbReference type="EMBL" id="BARU01039487">
    <property type="protein sequence ID" value="GAH81652.1"/>
    <property type="molecule type" value="Genomic_DNA"/>
</dbReference>
<accession>X1IIW4</accession>
<evidence type="ECO:0000313" key="1">
    <source>
        <dbReference type="EMBL" id="GAH81652.1"/>
    </source>
</evidence>
<organism evidence="1">
    <name type="scientific">marine sediment metagenome</name>
    <dbReference type="NCBI Taxonomy" id="412755"/>
    <lineage>
        <taxon>unclassified sequences</taxon>
        <taxon>metagenomes</taxon>
        <taxon>ecological metagenomes</taxon>
    </lineage>
</organism>
<name>X1IIW4_9ZZZZ</name>
<comment type="caution">
    <text evidence="1">The sequence shown here is derived from an EMBL/GenBank/DDBJ whole genome shotgun (WGS) entry which is preliminary data.</text>
</comment>
<reference evidence="1" key="1">
    <citation type="journal article" date="2014" name="Front. Microbiol.">
        <title>High frequency of phylogenetically diverse reductive dehalogenase-homologous genes in deep subseafloor sedimentary metagenomes.</title>
        <authorList>
            <person name="Kawai M."/>
            <person name="Futagami T."/>
            <person name="Toyoda A."/>
            <person name="Takaki Y."/>
            <person name="Nishi S."/>
            <person name="Hori S."/>
            <person name="Arai W."/>
            <person name="Tsubouchi T."/>
            <person name="Morono Y."/>
            <person name="Uchiyama I."/>
            <person name="Ito T."/>
            <person name="Fujiyama A."/>
            <person name="Inagaki F."/>
            <person name="Takami H."/>
        </authorList>
    </citation>
    <scope>NUCLEOTIDE SEQUENCE</scope>
    <source>
        <strain evidence="1">Expedition CK06-06</strain>
    </source>
</reference>
<feature type="non-terminal residue" evidence="1">
    <location>
        <position position="239"/>
    </location>
</feature>
<protein>
    <submittedName>
        <fullName evidence="1">Uncharacterized protein</fullName>
    </submittedName>
</protein>
<proteinExistence type="predicted"/>
<dbReference type="AlphaFoldDB" id="X1IIW4"/>
<gene>
    <name evidence="1" type="ORF">S03H2_61199</name>
</gene>